<dbReference type="STRING" id="755172.HMPREF1863_01374"/>
<comment type="cofactor">
    <cofactor evidence="1 8">
        <name>FAD</name>
        <dbReference type="ChEBI" id="CHEBI:57692"/>
    </cofactor>
</comment>
<evidence type="ECO:0000313" key="10">
    <source>
        <dbReference type="Proteomes" id="UP000070442"/>
    </source>
</evidence>
<reference evidence="10" key="1">
    <citation type="submission" date="2016-01" db="EMBL/GenBank/DDBJ databases">
        <authorList>
            <person name="Mitreva M."/>
            <person name="Pepin K.H."/>
            <person name="Mihindukulasuriya K.A."/>
            <person name="Fulton R."/>
            <person name="Fronick C."/>
            <person name="O'Laughlin M."/>
            <person name="Miner T."/>
            <person name="Herter B."/>
            <person name="Rosa B.A."/>
            <person name="Cordes M."/>
            <person name="Tomlinson C."/>
            <person name="Wollam A."/>
            <person name="Palsikar V.B."/>
            <person name="Mardis E.R."/>
            <person name="Wilson R.K."/>
        </authorList>
    </citation>
    <scope>NUCLEOTIDE SEQUENCE [LARGE SCALE GENOMIC DNA]</scope>
    <source>
        <strain evidence="10">DNF00729</strain>
    </source>
</reference>
<evidence type="ECO:0000256" key="3">
    <source>
        <dbReference type="ARBA" id="ARBA00006743"/>
    </source>
</evidence>
<keyword evidence="4 8" id="KW-0285">Flavoprotein</keyword>
<keyword evidence="5 8" id="KW-0274">FAD</keyword>
<evidence type="ECO:0000313" key="9">
    <source>
        <dbReference type="EMBL" id="KXB65645.1"/>
    </source>
</evidence>
<name>A0A134ADA9_9FIRM</name>
<dbReference type="Proteomes" id="UP000070442">
    <property type="component" value="Unassembled WGS sequence"/>
</dbReference>
<evidence type="ECO:0000256" key="1">
    <source>
        <dbReference type="ARBA" id="ARBA00001974"/>
    </source>
</evidence>
<comment type="similarity">
    <text evidence="3 8">Belongs to the methylenetetrahydrofolate reductase family.</text>
</comment>
<evidence type="ECO:0000256" key="8">
    <source>
        <dbReference type="RuleBase" id="RU003862"/>
    </source>
</evidence>
<dbReference type="InterPro" id="IPR003171">
    <property type="entry name" value="Mehydrof_redctse-like"/>
</dbReference>
<organism evidence="9 10">
    <name type="scientific">Aedoeadaptatus coxii</name>
    <dbReference type="NCBI Taxonomy" id="755172"/>
    <lineage>
        <taxon>Bacteria</taxon>
        <taxon>Bacillati</taxon>
        <taxon>Bacillota</taxon>
        <taxon>Tissierellia</taxon>
        <taxon>Tissierellales</taxon>
        <taxon>Peptoniphilaceae</taxon>
        <taxon>Aedoeadaptatus</taxon>
    </lineage>
</organism>
<dbReference type="EMBL" id="LSDG01000040">
    <property type="protein sequence ID" value="KXB65645.1"/>
    <property type="molecule type" value="Genomic_DNA"/>
</dbReference>
<keyword evidence="10" id="KW-1185">Reference proteome</keyword>
<comment type="pathway">
    <text evidence="2 8">One-carbon metabolism; tetrahydrofolate interconversion.</text>
</comment>
<dbReference type="Pfam" id="PF02219">
    <property type="entry name" value="MTHFR"/>
    <property type="match status" value="1"/>
</dbReference>
<dbReference type="PANTHER" id="PTHR45754">
    <property type="entry name" value="METHYLENETETRAHYDROFOLATE REDUCTASE"/>
    <property type="match status" value="1"/>
</dbReference>
<protein>
    <recommendedName>
        <fullName evidence="8">Methylenetetrahydrofolate reductase</fullName>
    </recommendedName>
</protein>
<dbReference type="PATRIC" id="fig|755172.3.peg.1334"/>
<dbReference type="Gene3D" id="3.20.20.220">
    <property type="match status" value="1"/>
</dbReference>
<dbReference type="GO" id="GO:0071949">
    <property type="term" value="F:FAD binding"/>
    <property type="evidence" value="ECO:0007669"/>
    <property type="project" value="TreeGrafter"/>
</dbReference>
<dbReference type="PANTHER" id="PTHR45754:SF3">
    <property type="entry name" value="METHYLENETETRAHYDROFOLATE REDUCTASE (NADPH)"/>
    <property type="match status" value="1"/>
</dbReference>
<sequence>MLKWKLFIFDTMEVTVHIQDYFDHSHTKLSFEIFPPNERMTLKSVMAAASRMVGYEPDFMSVTFKADGSGGDQTVQIAKAVDHIMGVPSIAHLTCSGIPKSELEDRLAELQEANIQNILVLGGDSKRELGEYAYLPYAKDMVRYFKERGDFTIGCACFPEGNNPALSMEEELDYLKEKVDAGADFLTTQMFFDNEVFYRFLDAARAKGIDVPILAGIMPITAAGQIRRIADLSGAKLPRTLTDMVARFGDNKEAMFDAGVTFAEHQMADLAARGIDGVHVYTMNKPAIPERIVNDIGSLFR</sequence>
<evidence type="ECO:0000256" key="4">
    <source>
        <dbReference type="ARBA" id="ARBA00022630"/>
    </source>
</evidence>
<dbReference type="UniPathway" id="UPA00193"/>
<evidence type="ECO:0000256" key="2">
    <source>
        <dbReference type="ARBA" id="ARBA00004777"/>
    </source>
</evidence>
<evidence type="ECO:0000256" key="5">
    <source>
        <dbReference type="ARBA" id="ARBA00022827"/>
    </source>
</evidence>
<accession>A0A134ADA9</accession>
<dbReference type="GO" id="GO:0005829">
    <property type="term" value="C:cytosol"/>
    <property type="evidence" value="ECO:0007669"/>
    <property type="project" value="TreeGrafter"/>
</dbReference>
<dbReference type="SUPFAM" id="SSF51730">
    <property type="entry name" value="FAD-linked oxidoreductase"/>
    <property type="match status" value="1"/>
</dbReference>
<evidence type="ECO:0000256" key="6">
    <source>
        <dbReference type="ARBA" id="ARBA00023002"/>
    </source>
</evidence>
<proteinExistence type="inferred from homology"/>
<dbReference type="InterPro" id="IPR029041">
    <property type="entry name" value="FAD-linked_oxidoreductase-like"/>
</dbReference>
<comment type="caution">
    <text evidence="9">The sequence shown here is derived from an EMBL/GenBank/DDBJ whole genome shotgun (WGS) entry which is preliminary data.</text>
</comment>
<dbReference type="CDD" id="cd00537">
    <property type="entry name" value="MTHFR"/>
    <property type="match status" value="1"/>
</dbReference>
<evidence type="ECO:0000256" key="7">
    <source>
        <dbReference type="ARBA" id="ARBA00048628"/>
    </source>
</evidence>
<keyword evidence="6 8" id="KW-0560">Oxidoreductase</keyword>
<dbReference type="GO" id="GO:0009086">
    <property type="term" value="P:methionine biosynthetic process"/>
    <property type="evidence" value="ECO:0007669"/>
    <property type="project" value="TreeGrafter"/>
</dbReference>
<dbReference type="OrthoDB" id="9812555at2"/>
<dbReference type="GO" id="GO:0035999">
    <property type="term" value="P:tetrahydrofolate interconversion"/>
    <property type="evidence" value="ECO:0007669"/>
    <property type="project" value="UniProtKB-UniPathway"/>
</dbReference>
<gene>
    <name evidence="9" type="ORF">HMPREF1863_01374</name>
</gene>
<comment type="catalytic activity">
    <reaction evidence="7">
        <text>(6S)-5-methyl-5,6,7,8-tetrahydrofolate + NAD(+) = (6R)-5,10-methylene-5,6,7,8-tetrahydrofolate + NADH + H(+)</text>
        <dbReference type="Rhea" id="RHEA:19821"/>
        <dbReference type="ChEBI" id="CHEBI:15378"/>
        <dbReference type="ChEBI" id="CHEBI:15636"/>
        <dbReference type="ChEBI" id="CHEBI:18608"/>
        <dbReference type="ChEBI" id="CHEBI:57540"/>
        <dbReference type="ChEBI" id="CHEBI:57945"/>
        <dbReference type="EC" id="1.5.1.54"/>
    </reaction>
    <physiologicalReaction direction="right-to-left" evidence="7">
        <dbReference type="Rhea" id="RHEA:19823"/>
    </physiologicalReaction>
</comment>
<dbReference type="GO" id="GO:0106312">
    <property type="term" value="F:methylenetetrahydrofolate reductase (NADH) activity"/>
    <property type="evidence" value="ECO:0007669"/>
    <property type="project" value="UniProtKB-EC"/>
</dbReference>
<dbReference type="AlphaFoldDB" id="A0A134ADA9"/>